<dbReference type="AlphaFoldDB" id="A0A7X0LKF0"/>
<dbReference type="SUPFAM" id="SSF63446">
    <property type="entry name" value="Type I dockerin domain"/>
    <property type="match status" value="1"/>
</dbReference>
<dbReference type="InterPro" id="IPR055876">
    <property type="entry name" value="DUF7453"/>
</dbReference>
<dbReference type="Proteomes" id="UP000541810">
    <property type="component" value="Unassembled WGS sequence"/>
</dbReference>
<evidence type="ECO:0000313" key="2">
    <source>
        <dbReference type="EMBL" id="MBB6429779.1"/>
    </source>
</evidence>
<dbReference type="NCBIfam" id="TIGR05002">
    <property type="entry name" value="NxxGxxAF_repeat"/>
    <property type="match status" value="2"/>
</dbReference>
<dbReference type="Gene3D" id="1.10.1330.10">
    <property type="entry name" value="Dockerin domain"/>
    <property type="match status" value="1"/>
</dbReference>
<dbReference type="Pfam" id="PF24251">
    <property type="entry name" value="DUF7453"/>
    <property type="match status" value="1"/>
</dbReference>
<reference evidence="2 3" key="1">
    <citation type="submission" date="2020-08" db="EMBL/GenBank/DDBJ databases">
        <title>Genomic Encyclopedia of Type Strains, Phase IV (KMG-IV): sequencing the most valuable type-strain genomes for metagenomic binning, comparative biology and taxonomic classification.</title>
        <authorList>
            <person name="Goeker M."/>
        </authorList>
    </citation>
    <scope>NUCLEOTIDE SEQUENCE [LARGE SCALE GENOMIC DNA]</scope>
    <source>
        <strain evidence="2 3">DSM 103725</strain>
    </source>
</reference>
<gene>
    <name evidence="2" type="ORF">HNQ40_001585</name>
</gene>
<comment type="caution">
    <text evidence="2">The sequence shown here is derived from an EMBL/GenBank/DDBJ whole genome shotgun (WGS) entry which is preliminary data.</text>
</comment>
<protein>
    <recommendedName>
        <fullName evidence="4">PEP-CTERM protein-sorting domain-containing protein</fullName>
    </recommendedName>
</protein>
<dbReference type="PROSITE" id="PS00018">
    <property type="entry name" value="EF_HAND_1"/>
    <property type="match status" value="1"/>
</dbReference>
<dbReference type="GO" id="GO:0000272">
    <property type="term" value="P:polysaccharide catabolic process"/>
    <property type="evidence" value="ECO:0007669"/>
    <property type="project" value="InterPro"/>
</dbReference>
<dbReference type="EMBL" id="JACHGY010000001">
    <property type="protein sequence ID" value="MBB6429779.1"/>
    <property type="molecule type" value="Genomic_DNA"/>
</dbReference>
<evidence type="ECO:0000313" key="3">
    <source>
        <dbReference type="Proteomes" id="UP000541810"/>
    </source>
</evidence>
<name>A0A7X0LKF0_9BACT</name>
<sequence length="398" mass="41631">MPGFPFGASGLYRTDGTPNSGTFIEDFDSEDGIRFREQLTGLNQSGQAVYSATPIPIESPSPGVVANLYLGGDPAGPSLIVQQDQASPDGNGTFGPQGSAFHKFSLNDLGHVAFTNTLAGVTDGANSGLFLSDGTANGLSALAREGQALPGGGTLASLSFREPQINNAGQVLIQASTAINDNSEDNLETLFLRDGTADGFAPLFRVGQLNSLDQLITGLHGAKLNDDGQVAFLASTIDATNPQSTLAYFVFDPDHGLLELARIGDDLQGSPINNLFLLYNDFGFNEEGQLAFRFALEDGTEGIALATIIDTLLGDYNNNGIVDAADYTVWQDSFGSTTDLAADGNGNGMIDAADYTVWQDNFGSTNASTSTLSIIPEPASLTVLGVLGAGLIGRRRER</sequence>
<accession>A0A7X0LKF0</accession>
<proteinExistence type="predicted"/>
<evidence type="ECO:0008006" key="4">
    <source>
        <dbReference type="Google" id="ProtNLM"/>
    </source>
</evidence>
<keyword evidence="3" id="KW-1185">Reference proteome</keyword>
<feature type="region of interest" description="Disordered" evidence="1">
    <location>
        <begin position="1"/>
        <end position="20"/>
    </location>
</feature>
<organism evidence="2 3">
    <name type="scientific">Algisphaera agarilytica</name>
    <dbReference type="NCBI Taxonomy" id="1385975"/>
    <lineage>
        <taxon>Bacteria</taxon>
        <taxon>Pseudomonadati</taxon>
        <taxon>Planctomycetota</taxon>
        <taxon>Phycisphaerae</taxon>
        <taxon>Phycisphaerales</taxon>
        <taxon>Phycisphaeraceae</taxon>
        <taxon>Algisphaera</taxon>
    </lineage>
</organism>
<evidence type="ECO:0000256" key="1">
    <source>
        <dbReference type="SAM" id="MobiDB-lite"/>
    </source>
</evidence>
<dbReference type="InterPro" id="IPR018247">
    <property type="entry name" value="EF_Hand_1_Ca_BS"/>
</dbReference>
<dbReference type="InterPro" id="IPR036439">
    <property type="entry name" value="Dockerin_dom_sf"/>
</dbReference>